<dbReference type="GO" id="GO:0005634">
    <property type="term" value="C:nucleus"/>
    <property type="evidence" value="ECO:0007669"/>
    <property type="project" value="UniProtKB-SubCell"/>
</dbReference>
<evidence type="ECO:0000256" key="14">
    <source>
        <dbReference type="ARBA" id="ARBA00023288"/>
    </source>
</evidence>
<accession>A0A8K0C4Y0</accession>
<keyword evidence="5" id="KW-1003">Cell membrane</keyword>
<dbReference type="Pfam" id="PF00568">
    <property type="entry name" value="WH1"/>
    <property type="match status" value="1"/>
</dbReference>
<evidence type="ECO:0000256" key="8">
    <source>
        <dbReference type="ARBA" id="ARBA00022737"/>
    </source>
</evidence>
<evidence type="ECO:0008006" key="21">
    <source>
        <dbReference type="Google" id="ProtNLM"/>
    </source>
</evidence>
<dbReference type="Pfam" id="PF02205">
    <property type="entry name" value="WH2"/>
    <property type="match status" value="2"/>
</dbReference>
<organism evidence="19 20">
    <name type="scientific">Ignelater luminosus</name>
    <name type="common">Cucubano</name>
    <name type="synonym">Pyrophorus luminosus</name>
    <dbReference type="NCBI Taxonomy" id="2038154"/>
    <lineage>
        <taxon>Eukaryota</taxon>
        <taxon>Metazoa</taxon>
        <taxon>Ecdysozoa</taxon>
        <taxon>Arthropoda</taxon>
        <taxon>Hexapoda</taxon>
        <taxon>Insecta</taxon>
        <taxon>Pterygota</taxon>
        <taxon>Neoptera</taxon>
        <taxon>Endopterygota</taxon>
        <taxon>Coleoptera</taxon>
        <taxon>Polyphaga</taxon>
        <taxon>Elateriformia</taxon>
        <taxon>Elateroidea</taxon>
        <taxon>Elateridae</taxon>
        <taxon>Agrypninae</taxon>
        <taxon>Pyrophorini</taxon>
        <taxon>Ignelater</taxon>
    </lineage>
</organism>
<dbReference type="InterPro" id="IPR000095">
    <property type="entry name" value="CRIB_dom"/>
</dbReference>
<dbReference type="Gene3D" id="6.10.280.150">
    <property type="match status" value="1"/>
</dbReference>
<comment type="subcellular location">
    <subcellularLocation>
        <location evidence="2">Cell membrane</location>
        <topology evidence="2">Lipid-anchor</topology>
    </subcellularLocation>
    <subcellularLocation>
        <location evidence="3">Cytoplasm</location>
        <location evidence="3">Cytoskeleton</location>
    </subcellularLocation>
    <subcellularLocation>
        <location evidence="1">Nucleus</location>
    </subcellularLocation>
</comment>
<feature type="compositionally biased region" description="Low complexity" evidence="15">
    <location>
        <begin position="425"/>
        <end position="434"/>
    </location>
</feature>
<dbReference type="Proteomes" id="UP000801492">
    <property type="component" value="Unassembled WGS sequence"/>
</dbReference>
<dbReference type="SUPFAM" id="SSF47912">
    <property type="entry name" value="Wiscott-Aldrich syndrome protein, WASP, C-terminal domain"/>
    <property type="match status" value="2"/>
</dbReference>
<keyword evidence="10" id="KW-0472">Membrane</keyword>
<keyword evidence="14" id="KW-0449">Lipoprotein</keyword>
<dbReference type="FunFam" id="3.90.810.10:FF:000003">
    <property type="entry name" value="Neural Wiskott-Aldrich syndrome protein-like"/>
    <property type="match status" value="1"/>
</dbReference>
<dbReference type="GO" id="GO:0005886">
    <property type="term" value="C:plasma membrane"/>
    <property type="evidence" value="ECO:0007669"/>
    <property type="project" value="UniProtKB-SubCell"/>
</dbReference>
<dbReference type="AlphaFoldDB" id="A0A8K0C4Y0"/>
<feature type="domain" description="CRIB" evidence="16">
    <location>
        <begin position="190"/>
        <end position="203"/>
    </location>
</feature>
<dbReference type="Pfam" id="PF00786">
    <property type="entry name" value="PBD"/>
    <property type="match status" value="1"/>
</dbReference>
<keyword evidence="11" id="KW-0564">Palmitate</keyword>
<evidence type="ECO:0000259" key="18">
    <source>
        <dbReference type="PROSITE" id="PS51082"/>
    </source>
</evidence>
<dbReference type="Gene3D" id="2.30.29.30">
    <property type="entry name" value="Pleckstrin-homology domain (PH domain)/Phosphotyrosine-binding domain (PTB)"/>
    <property type="match status" value="1"/>
</dbReference>
<feature type="domain" description="WH2" evidence="18">
    <location>
        <begin position="358"/>
        <end position="375"/>
    </location>
</feature>
<evidence type="ECO:0000256" key="6">
    <source>
        <dbReference type="ARBA" id="ARBA00022490"/>
    </source>
</evidence>
<evidence type="ECO:0000256" key="7">
    <source>
        <dbReference type="ARBA" id="ARBA00022553"/>
    </source>
</evidence>
<feature type="region of interest" description="Disordered" evidence="15">
    <location>
        <begin position="172"/>
        <end position="199"/>
    </location>
</feature>
<keyword evidence="12" id="KW-0206">Cytoskeleton</keyword>
<feature type="compositionally biased region" description="Basic and acidic residues" evidence="15">
    <location>
        <begin position="391"/>
        <end position="401"/>
    </location>
</feature>
<feature type="compositionally biased region" description="Pro residues" evidence="15">
    <location>
        <begin position="292"/>
        <end position="345"/>
    </location>
</feature>
<feature type="compositionally biased region" description="Pro residues" evidence="15">
    <location>
        <begin position="267"/>
        <end position="281"/>
    </location>
</feature>
<feature type="domain" description="WH2" evidence="18">
    <location>
        <begin position="391"/>
        <end position="408"/>
    </location>
</feature>
<reference evidence="19" key="1">
    <citation type="submission" date="2019-08" db="EMBL/GenBank/DDBJ databases">
        <title>The genome of the North American firefly Photinus pyralis.</title>
        <authorList>
            <consortium name="Photinus pyralis genome working group"/>
            <person name="Fallon T.R."/>
            <person name="Sander Lower S.E."/>
            <person name="Weng J.-K."/>
        </authorList>
    </citation>
    <scope>NUCLEOTIDE SEQUENCE</scope>
    <source>
        <strain evidence="19">TRF0915ILg1</strain>
        <tissue evidence="19">Whole body</tissue>
    </source>
</reference>
<proteinExistence type="inferred from homology"/>
<keyword evidence="9" id="KW-0133">Cell shape</keyword>
<keyword evidence="7" id="KW-0597">Phosphoprotein</keyword>
<feature type="region of interest" description="Disordered" evidence="15">
    <location>
        <begin position="253"/>
        <end position="461"/>
    </location>
</feature>
<keyword evidence="20" id="KW-1185">Reference proteome</keyword>
<dbReference type="GO" id="GO:0005856">
    <property type="term" value="C:cytoskeleton"/>
    <property type="evidence" value="ECO:0007669"/>
    <property type="project" value="UniProtKB-SubCell"/>
</dbReference>
<comment type="caution">
    <text evidence="19">The sequence shown here is derived from an EMBL/GenBank/DDBJ whole genome shotgun (WGS) entry which is preliminary data.</text>
</comment>
<evidence type="ECO:0000313" key="20">
    <source>
        <dbReference type="Proteomes" id="UP000801492"/>
    </source>
</evidence>
<feature type="compositionally biased region" description="Basic and acidic residues" evidence="15">
    <location>
        <begin position="435"/>
        <end position="446"/>
    </location>
</feature>
<evidence type="ECO:0000313" key="19">
    <source>
        <dbReference type="EMBL" id="KAF2880343.1"/>
    </source>
</evidence>
<evidence type="ECO:0000259" key="16">
    <source>
        <dbReference type="PROSITE" id="PS50108"/>
    </source>
</evidence>
<evidence type="ECO:0000256" key="10">
    <source>
        <dbReference type="ARBA" id="ARBA00023136"/>
    </source>
</evidence>
<evidence type="ECO:0000256" key="9">
    <source>
        <dbReference type="ARBA" id="ARBA00022960"/>
    </source>
</evidence>
<feature type="domain" description="WH1" evidence="17">
    <location>
        <begin position="25"/>
        <end position="135"/>
    </location>
</feature>
<dbReference type="GO" id="GO:0007015">
    <property type="term" value="P:actin filament organization"/>
    <property type="evidence" value="ECO:0007669"/>
    <property type="project" value="InterPro"/>
</dbReference>
<protein>
    <recommendedName>
        <fullName evidence="21">Neural Wiskott-Aldrich syndrome protein</fullName>
    </recommendedName>
</protein>
<comment type="similarity">
    <text evidence="4">Belongs to the CDC42SE/SPEC family.</text>
</comment>
<dbReference type="InterPro" id="IPR011993">
    <property type="entry name" value="PH-like_dom_sf"/>
</dbReference>
<dbReference type="GO" id="GO:0031267">
    <property type="term" value="F:small GTPase binding"/>
    <property type="evidence" value="ECO:0007669"/>
    <property type="project" value="InterPro"/>
</dbReference>
<evidence type="ECO:0000256" key="5">
    <source>
        <dbReference type="ARBA" id="ARBA00022475"/>
    </source>
</evidence>
<dbReference type="PROSITE" id="PS51082">
    <property type="entry name" value="WH2"/>
    <property type="match status" value="2"/>
</dbReference>
<dbReference type="GO" id="GO:0035023">
    <property type="term" value="P:regulation of Rho protein signal transduction"/>
    <property type="evidence" value="ECO:0007669"/>
    <property type="project" value="InterPro"/>
</dbReference>
<dbReference type="InterPro" id="IPR039056">
    <property type="entry name" value="SPEC"/>
</dbReference>
<dbReference type="SMART" id="SM00246">
    <property type="entry name" value="WH2"/>
    <property type="match status" value="2"/>
</dbReference>
<evidence type="ECO:0000256" key="15">
    <source>
        <dbReference type="SAM" id="MobiDB-lite"/>
    </source>
</evidence>
<dbReference type="SMART" id="SM00461">
    <property type="entry name" value="WH1"/>
    <property type="match status" value="1"/>
</dbReference>
<keyword evidence="13" id="KW-0539">Nucleus</keyword>
<dbReference type="InterPro" id="IPR011026">
    <property type="entry name" value="WAS_C"/>
</dbReference>
<sequence>MPQEICENQPSALLYKEDNEQVFALLGVRCQTLATTVAQLYVTEPPNHSQWIKKDTGILCFVKDNFRKNYFFRLYCPKRNSMVWEQEMYNNMEYHSSCEFLHTFEGEGCIIAFNFANVAEAKELKAVVDRKLLAKKRREVKRNSRNSLAIHQEQQTPRLPTSSDLMMYRKTADPAERKAKRRRNITKADIGNPSEFRHVSHVGWDPDKGFDIACDDPQLRQFFQKAGVSEKQLQDKDTREFIYDFINKHGGREAVQEEVQKTSRKPAPAPPSPITGPPVPPRGAGRSHNRAAPPPPPTSTPMQRPPPPKTAPPGNAIPPPPPGSAPPPPPPPPPPMEMPSPPPMPMLNEAPPVQAPDMRAALMESIRGGTTLKPVDTDKKISSSSSSSDSARGDLMSEIRKGFQLKPANEREVKPVSPPAEQGRGDLAGALARALAERSRVIHSEDDSTSDTDSNDEEWDA</sequence>
<dbReference type="GO" id="GO:0008360">
    <property type="term" value="P:regulation of cell shape"/>
    <property type="evidence" value="ECO:0007669"/>
    <property type="project" value="UniProtKB-KW"/>
</dbReference>
<evidence type="ECO:0000256" key="11">
    <source>
        <dbReference type="ARBA" id="ARBA00023139"/>
    </source>
</evidence>
<dbReference type="SUPFAM" id="SSF50729">
    <property type="entry name" value="PH domain-like"/>
    <property type="match status" value="1"/>
</dbReference>
<feature type="compositionally biased region" description="Acidic residues" evidence="15">
    <location>
        <begin position="447"/>
        <end position="461"/>
    </location>
</feature>
<evidence type="ECO:0000259" key="17">
    <source>
        <dbReference type="PROSITE" id="PS50229"/>
    </source>
</evidence>
<dbReference type="PANTHER" id="PTHR13502">
    <property type="entry name" value="CDC42 SMALL EFFECTOR PROTEIN HOMOLOG"/>
    <property type="match status" value="1"/>
</dbReference>
<evidence type="ECO:0000256" key="2">
    <source>
        <dbReference type="ARBA" id="ARBA00004193"/>
    </source>
</evidence>
<dbReference type="EMBL" id="VTPC01090981">
    <property type="protein sequence ID" value="KAF2880343.1"/>
    <property type="molecule type" value="Genomic_DNA"/>
</dbReference>
<dbReference type="PROSITE" id="PS50229">
    <property type="entry name" value="WH1"/>
    <property type="match status" value="1"/>
</dbReference>
<keyword evidence="6" id="KW-0963">Cytoplasm</keyword>
<dbReference type="OrthoDB" id="8963340at2759"/>
<keyword evidence="8" id="KW-0677">Repeat</keyword>
<dbReference type="InterPro" id="IPR033927">
    <property type="entry name" value="WASPfam_EVH1"/>
</dbReference>
<dbReference type="GO" id="GO:0003779">
    <property type="term" value="F:actin binding"/>
    <property type="evidence" value="ECO:0007669"/>
    <property type="project" value="InterPro"/>
</dbReference>
<name>A0A8K0C4Y0_IGNLU</name>
<dbReference type="FunFam" id="2.30.29.30:FF:000130">
    <property type="entry name" value="neural Wiskott-Aldrich syndrome protein"/>
    <property type="match status" value="1"/>
</dbReference>
<dbReference type="InterPro" id="IPR003124">
    <property type="entry name" value="WH2_dom"/>
</dbReference>
<evidence type="ECO:0000256" key="3">
    <source>
        <dbReference type="ARBA" id="ARBA00004245"/>
    </source>
</evidence>
<dbReference type="CDD" id="cd01205">
    <property type="entry name" value="EVH1_WASP-like"/>
    <property type="match status" value="1"/>
</dbReference>
<evidence type="ECO:0000256" key="12">
    <source>
        <dbReference type="ARBA" id="ARBA00023212"/>
    </source>
</evidence>
<dbReference type="CDD" id="cd00132">
    <property type="entry name" value="CRIB"/>
    <property type="match status" value="1"/>
</dbReference>
<dbReference type="PANTHER" id="PTHR13502:SF9">
    <property type="entry name" value="CRIB DOMAIN-CONTAINING PROTEIN"/>
    <property type="match status" value="1"/>
</dbReference>
<dbReference type="InterPro" id="IPR000697">
    <property type="entry name" value="WH1/EVH1_dom"/>
</dbReference>
<evidence type="ECO:0000256" key="4">
    <source>
        <dbReference type="ARBA" id="ARBA00005720"/>
    </source>
</evidence>
<dbReference type="InterPro" id="IPR036936">
    <property type="entry name" value="CRIB_dom_sf"/>
</dbReference>
<gene>
    <name evidence="19" type="ORF">ILUMI_25831</name>
</gene>
<evidence type="ECO:0000256" key="1">
    <source>
        <dbReference type="ARBA" id="ARBA00004123"/>
    </source>
</evidence>
<evidence type="ECO:0000256" key="13">
    <source>
        <dbReference type="ARBA" id="ARBA00023242"/>
    </source>
</evidence>
<dbReference type="PROSITE" id="PS50108">
    <property type="entry name" value="CRIB"/>
    <property type="match status" value="1"/>
</dbReference>
<dbReference type="Gene3D" id="3.90.810.10">
    <property type="entry name" value="CRIB domain"/>
    <property type="match status" value="1"/>
</dbReference>